<reference evidence="2 3" key="1">
    <citation type="journal article" date="2023" name="Commun. Biol.">
        <title>Genome analysis of Parmales, the sister group of diatoms, reveals the evolutionary specialization of diatoms from phago-mixotrophs to photoautotrophs.</title>
        <authorList>
            <person name="Ban H."/>
            <person name="Sato S."/>
            <person name="Yoshikawa S."/>
            <person name="Yamada K."/>
            <person name="Nakamura Y."/>
            <person name="Ichinomiya M."/>
            <person name="Sato N."/>
            <person name="Blanc-Mathieu R."/>
            <person name="Endo H."/>
            <person name="Kuwata A."/>
            <person name="Ogata H."/>
        </authorList>
    </citation>
    <scope>NUCLEOTIDE SEQUENCE [LARGE SCALE GENOMIC DNA]</scope>
</reference>
<feature type="non-terminal residue" evidence="2">
    <location>
        <position position="1"/>
    </location>
</feature>
<protein>
    <recommendedName>
        <fullName evidence="4">Mitochondrial ribosomal protein S33</fullName>
    </recommendedName>
</protein>
<feature type="compositionally biased region" description="Basic residues" evidence="1">
    <location>
        <begin position="44"/>
        <end position="53"/>
    </location>
</feature>
<gene>
    <name evidence="2" type="ORF">TeGR_g4820</name>
</gene>
<evidence type="ECO:0000256" key="1">
    <source>
        <dbReference type="SAM" id="MobiDB-lite"/>
    </source>
</evidence>
<keyword evidence="3" id="KW-1185">Reference proteome</keyword>
<comment type="caution">
    <text evidence="2">The sequence shown here is derived from an EMBL/GenBank/DDBJ whole genome shotgun (WGS) entry which is preliminary data.</text>
</comment>
<evidence type="ECO:0008006" key="4">
    <source>
        <dbReference type="Google" id="ProtNLM"/>
    </source>
</evidence>
<proteinExistence type="predicted"/>
<dbReference type="EMBL" id="BRYB01002445">
    <property type="protein sequence ID" value="GMI19577.1"/>
    <property type="molecule type" value="Genomic_DNA"/>
</dbReference>
<dbReference type="Proteomes" id="UP001165060">
    <property type="component" value="Unassembled WGS sequence"/>
</dbReference>
<organism evidence="2 3">
    <name type="scientific">Tetraparma gracilis</name>
    <dbReference type="NCBI Taxonomy" id="2962635"/>
    <lineage>
        <taxon>Eukaryota</taxon>
        <taxon>Sar</taxon>
        <taxon>Stramenopiles</taxon>
        <taxon>Ochrophyta</taxon>
        <taxon>Bolidophyceae</taxon>
        <taxon>Parmales</taxon>
        <taxon>Triparmaceae</taxon>
        <taxon>Tetraparma</taxon>
    </lineage>
</organism>
<sequence>ILRKSSLGDHLTNYYYQSMDPITRTEFPGYLSPLRERRLEKLQLQRRKGKGPPKKGMGNRASKKK</sequence>
<name>A0ABQ6M565_9STRA</name>
<feature type="region of interest" description="Disordered" evidence="1">
    <location>
        <begin position="41"/>
        <end position="65"/>
    </location>
</feature>
<evidence type="ECO:0000313" key="2">
    <source>
        <dbReference type="EMBL" id="GMI19577.1"/>
    </source>
</evidence>
<evidence type="ECO:0000313" key="3">
    <source>
        <dbReference type="Proteomes" id="UP001165060"/>
    </source>
</evidence>
<accession>A0ABQ6M565</accession>